<name>A0A4R6SK31_LABRH</name>
<evidence type="ECO:0000256" key="6">
    <source>
        <dbReference type="SAM" id="Phobius"/>
    </source>
</evidence>
<keyword evidence="9" id="KW-1185">Reference proteome</keyword>
<dbReference type="Pfam" id="PF12698">
    <property type="entry name" value="ABC2_membrane_3"/>
    <property type="match status" value="1"/>
</dbReference>
<evidence type="ECO:0000256" key="4">
    <source>
        <dbReference type="ARBA" id="ARBA00022989"/>
    </source>
</evidence>
<dbReference type="EMBL" id="SNXZ01000001">
    <property type="protein sequence ID" value="TDQ04458.1"/>
    <property type="molecule type" value="Genomic_DNA"/>
</dbReference>
<dbReference type="InterPro" id="IPR013525">
    <property type="entry name" value="ABC2_TM"/>
</dbReference>
<comment type="caution">
    <text evidence="8">The sequence shown here is derived from an EMBL/GenBank/DDBJ whole genome shotgun (WGS) entry which is preliminary data.</text>
</comment>
<proteinExistence type="predicted"/>
<dbReference type="GO" id="GO:0005886">
    <property type="term" value="C:plasma membrane"/>
    <property type="evidence" value="ECO:0007669"/>
    <property type="project" value="UniProtKB-SubCell"/>
</dbReference>
<keyword evidence="3 6" id="KW-0812">Transmembrane</keyword>
<feature type="domain" description="ABC-2 type transporter transmembrane" evidence="7">
    <location>
        <begin position="31"/>
        <end position="379"/>
    </location>
</feature>
<feature type="transmembrane region" description="Helical" evidence="6">
    <location>
        <begin position="302"/>
        <end position="324"/>
    </location>
</feature>
<evidence type="ECO:0000259" key="7">
    <source>
        <dbReference type="Pfam" id="PF12698"/>
    </source>
</evidence>
<sequence>MTNPDKDVRIGPAAAVGLVAGREINTRIRSKAFIVSTVATMVLLVAGAIVAKLLSGSGPDATIGVTQATAPLAQPVQVAAKTVGESVDTKTVDEAAGRDQVRDGDLDALLIGDGTKVRVLVKQDLDDKLRTALNVLAGQLAQNQEILSQHGDPVKVNQAVATASVDVQSIEPPHNYGGQQLVLGIIAGILIYMSLLINGQAVAQGVVEEKSSRVVELLLATVRPWQLMAGKVLGIGTLGLVQMVLIGGAGILAALGTGALTISVSAALGTVVWLVVWFLLGFFAYALVLAAAGSLVSRQEDVGGVVSPVLMFVILGYVLGVSILPGDPTNKLCEVLSILPVFSPTMMPIRLAMGGVPAWEAGLAVVLMLVAIPALVWLSGRMYRNAVMRTGARVKLKEAFTRA</sequence>
<feature type="transmembrane region" description="Helical" evidence="6">
    <location>
        <begin position="32"/>
        <end position="51"/>
    </location>
</feature>
<dbReference type="PANTHER" id="PTHR30294">
    <property type="entry name" value="MEMBRANE COMPONENT OF ABC TRANSPORTER YHHJ-RELATED"/>
    <property type="match status" value="1"/>
</dbReference>
<evidence type="ECO:0000256" key="1">
    <source>
        <dbReference type="ARBA" id="ARBA00004651"/>
    </source>
</evidence>
<keyword evidence="4 6" id="KW-1133">Transmembrane helix</keyword>
<feature type="transmembrane region" description="Helical" evidence="6">
    <location>
        <begin position="356"/>
        <end position="378"/>
    </location>
</feature>
<dbReference type="InterPro" id="IPR051449">
    <property type="entry name" value="ABC-2_transporter_component"/>
</dbReference>
<evidence type="ECO:0000313" key="9">
    <source>
        <dbReference type="Proteomes" id="UP000295444"/>
    </source>
</evidence>
<organism evidence="8 9">
    <name type="scientific">Labedaea rhizosphaerae</name>
    <dbReference type="NCBI Taxonomy" id="598644"/>
    <lineage>
        <taxon>Bacteria</taxon>
        <taxon>Bacillati</taxon>
        <taxon>Actinomycetota</taxon>
        <taxon>Actinomycetes</taxon>
        <taxon>Pseudonocardiales</taxon>
        <taxon>Pseudonocardiaceae</taxon>
        <taxon>Labedaea</taxon>
    </lineage>
</organism>
<keyword evidence="5 6" id="KW-0472">Membrane</keyword>
<reference evidence="8 9" key="1">
    <citation type="submission" date="2019-03" db="EMBL/GenBank/DDBJ databases">
        <title>Genomic Encyclopedia of Type Strains, Phase IV (KMG-IV): sequencing the most valuable type-strain genomes for metagenomic binning, comparative biology and taxonomic classification.</title>
        <authorList>
            <person name="Goeker M."/>
        </authorList>
    </citation>
    <scope>NUCLEOTIDE SEQUENCE [LARGE SCALE GENOMIC DNA]</scope>
    <source>
        <strain evidence="8 9">DSM 45361</strain>
    </source>
</reference>
<keyword evidence="2" id="KW-1003">Cell membrane</keyword>
<feature type="transmembrane region" description="Helical" evidence="6">
    <location>
        <begin position="267"/>
        <end position="290"/>
    </location>
</feature>
<feature type="transmembrane region" description="Helical" evidence="6">
    <location>
        <begin position="181"/>
        <end position="203"/>
    </location>
</feature>
<dbReference type="RefSeq" id="WP_133847358.1">
    <property type="nucleotide sequence ID" value="NZ_SNXZ01000001.1"/>
</dbReference>
<dbReference type="PANTHER" id="PTHR30294:SF29">
    <property type="entry name" value="MULTIDRUG ABC TRANSPORTER PERMEASE YBHS-RELATED"/>
    <property type="match status" value="1"/>
</dbReference>
<dbReference type="Proteomes" id="UP000295444">
    <property type="component" value="Unassembled WGS sequence"/>
</dbReference>
<evidence type="ECO:0000256" key="5">
    <source>
        <dbReference type="ARBA" id="ARBA00023136"/>
    </source>
</evidence>
<dbReference type="GO" id="GO:0140359">
    <property type="term" value="F:ABC-type transporter activity"/>
    <property type="evidence" value="ECO:0007669"/>
    <property type="project" value="InterPro"/>
</dbReference>
<feature type="transmembrane region" description="Helical" evidence="6">
    <location>
        <begin position="232"/>
        <end position="255"/>
    </location>
</feature>
<evidence type="ECO:0000256" key="3">
    <source>
        <dbReference type="ARBA" id="ARBA00022692"/>
    </source>
</evidence>
<comment type="subcellular location">
    <subcellularLocation>
        <location evidence="1">Cell membrane</location>
        <topology evidence="1">Multi-pass membrane protein</topology>
    </subcellularLocation>
</comment>
<protein>
    <submittedName>
        <fullName evidence="8">ABC-2 type transport system permease protein</fullName>
    </submittedName>
</protein>
<evidence type="ECO:0000313" key="8">
    <source>
        <dbReference type="EMBL" id="TDQ04458.1"/>
    </source>
</evidence>
<gene>
    <name evidence="8" type="ORF">EV186_101410</name>
</gene>
<dbReference type="OrthoDB" id="3268959at2"/>
<evidence type="ECO:0000256" key="2">
    <source>
        <dbReference type="ARBA" id="ARBA00022475"/>
    </source>
</evidence>
<accession>A0A4R6SK31</accession>
<dbReference type="AlphaFoldDB" id="A0A4R6SK31"/>